<feature type="region of interest" description="Disordered" evidence="6">
    <location>
        <begin position="65"/>
        <end position="95"/>
    </location>
</feature>
<dbReference type="GO" id="GO:0043565">
    <property type="term" value="F:sequence-specific DNA binding"/>
    <property type="evidence" value="ECO:0007669"/>
    <property type="project" value="InterPro"/>
</dbReference>
<gene>
    <name evidence="8" type="ORF">CQW23_34923</name>
</gene>
<organism evidence="8 9">
    <name type="scientific">Capsicum baccatum</name>
    <name type="common">Peruvian pepper</name>
    <dbReference type="NCBI Taxonomy" id="33114"/>
    <lineage>
        <taxon>Eukaryota</taxon>
        <taxon>Viridiplantae</taxon>
        <taxon>Streptophyta</taxon>
        <taxon>Embryophyta</taxon>
        <taxon>Tracheophyta</taxon>
        <taxon>Spermatophyta</taxon>
        <taxon>Magnoliopsida</taxon>
        <taxon>eudicotyledons</taxon>
        <taxon>Gunneridae</taxon>
        <taxon>Pentapetalae</taxon>
        <taxon>asterids</taxon>
        <taxon>lamiids</taxon>
        <taxon>Solanales</taxon>
        <taxon>Solanaceae</taxon>
        <taxon>Solanoideae</taxon>
        <taxon>Capsiceae</taxon>
        <taxon>Capsicum</taxon>
    </lineage>
</organism>
<proteinExistence type="predicted"/>
<comment type="subcellular location">
    <subcellularLocation>
        <location evidence="1">Nucleus</location>
    </subcellularLocation>
</comment>
<dbReference type="InterPro" id="IPR003657">
    <property type="entry name" value="WRKY_dom"/>
</dbReference>
<dbReference type="EMBL" id="MLFT02001783">
    <property type="protein sequence ID" value="PHT25448.1"/>
    <property type="molecule type" value="Genomic_DNA"/>
</dbReference>
<keyword evidence="9" id="KW-1185">Reference proteome</keyword>
<dbReference type="GO" id="GO:0003700">
    <property type="term" value="F:DNA-binding transcription factor activity"/>
    <property type="evidence" value="ECO:0007669"/>
    <property type="project" value="InterPro"/>
</dbReference>
<dbReference type="PANTHER" id="PTHR31282">
    <property type="entry name" value="WRKY TRANSCRIPTION FACTOR 21-RELATED"/>
    <property type="match status" value="1"/>
</dbReference>
<evidence type="ECO:0000256" key="5">
    <source>
        <dbReference type="ARBA" id="ARBA00023242"/>
    </source>
</evidence>
<name>A0A2G2UXU5_CAPBA</name>
<dbReference type="PROSITE" id="PS50811">
    <property type="entry name" value="WRKY"/>
    <property type="match status" value="1"/>
</dbReference>
<evidence type="ECO:0000256" key="3">
    <source>
        <dbReference type="ARBA" id="ARBA00023125"/>
    </source>
</evidence>
<evidence type="ECO:0000256" key="4">
    <source>
        <dbReference type="ARBA" id="ARBA00023163"/>
    </source>
</evidence>
<evidence type="ECO:0000256" key="6">
    <source>
        <dbReference type="SAM" id="MobiDB-lite"/>
    </source>
</evidence>
<dbReference type="AlphaFoldDB" id="A0A2G2UXU5"/>
<protein>
    <submittedName>
        <fullName evidence="8">WRKY transcription factor 7</fullName>
    </submittedName>
</protein>
<evidence type="ECO:0000256" key="1">
    <source>
        <dbReference type="ARBA" id="ARBA00004123"/>
    </source>
</evidence>
<keyword evidence="3" id="KW-0238">DNA-binding</keyword>
<reference evidence="9" key="2">
    <citation type="journal article" date="2017" name="J. Anim. Genet.">
        <title>Multiple reference genome sequences of hot pepper reveal the massive evolution of plant disease resistance genes by retroduplication.</title>
        <authorList>
            <person name="Kim S."/>
            <person name="Park J."/>
            <person name="Yeom S.-I."/>
            <person name="Kim Y.-M."/>
            <person name="Seo E."/>
            <person name="Kim K.-T."/>
            <person name="Kim M.-S."/>
            <person name="Lee J.M."/>
            <person name="Cheong K."/>
            <person name="Shin H.-S."/>
            <person name="Kim S.-B."/>
            <person name="Han K."/>
            <person name="Lee J."/>
            <person name="Park M."/>
            <person name="Lee H.-A."/>
            <person name="Lee H.-Y."/>
            <person name="Lee Y."/>
            <person name="Oh S."/>
            <person name="Lee J.H."/>
            <person name="Choi E."/>
            <person name="Choi E."/>
            <person name="Lee S.E."/>
            <person name="Jeon J."/>
            <person name="Kim H."/>
            <person name="Choi G."/>
            <person name="Song H."/>
            <person name="Lee J."/>
            <person name="Lee S.-C."/>
            <person name="Kwon J.-K."/>
            <person name="Lee H.-Y."/>
            <person name="Koo N."/>
            <person name="Hong Y."/>
            <person name="Kim R.W."/>
            <person name="Kang W.-H."/>
            <person name="Huh J.H."/>
            <person name="Kang B.-C."/>
            <person name="Yang T.-J."/>
            <person name="Lee Y.-H."/>
            <person name="Bennetzen J.L."/>
            <person name="Choi D."/>
        </authorList>
    </citation>
    <scope>NUCLEOTIDE SEQUENCE [LARGE SCALE GENOMIC DNA]</scope>
    <source>
        <strain evidence="9">cv. PBC81</strain>
    </source>
</reference>
<sequence>MREIIKVKAQLSKEFEIKDLRAAKKILGMEIMRDREKYERSRSISCVSIPASSMLLHLVAQVISTGKQPSATGKRCREQEQSSDGSGKKRKVFPRKVIRTPVISSKITDIPTDECSWRKYGQKSIKGSPYPQ</sequence>
<comment type="caution">
    <text evidence="8">The sequence shown here is derived from an EMBL/GenBank/DDBJ whole genome shotgun (WGS) entry which is preliminary data.</text>
</comment>
<keyword evidence="2" id="KW-0805">Transcription regulation</keyword>
<dbReference type="STRING" id="33114.A0A2G2UXU5"/>
<dbReference type="Pfam" id="PF03106">
    <property type="entry name" value="WRKY"/>
    <property type="match status" value="1"/>
</dbReference>
<keyword evidence="4" id="KW-0804">Transcription</keyword>
<dbReference type="SUPFAM" id="SSF118290">
    <property type="entry name" value="WRKY DNA-binding domain"/>
    <property type="match status" value="1"/>
</dbReference>
<accession>A0A2G2UXU5</accession>
<dbReference type="GO" id="GO:0005634">
    <property type="term" value="C:nucleus"/>
    <property type="evidence" value="ECO:0007669"/>
    <property type="project" value="UniProtKB-SubCell"/>
</dbReference>
<dbReference type="Gene3D" id="2.20.25.80">
    <property type="entry name" value="WRKY domain"/>
    <property type="match status" value="1"/>
</dbReference>
<evidence type="ECO:0000259" key="7">
    <source>
        <dbReference type="PROSITE" id="PS50811"/>
    </source>
</evidence>
<dbReference type="Proteomes" id="UP000224567">
    <property type="component" value="Unassembled WGS sequence"/>
</dbReference>
<feature type="domain" description="WRKY" evidence="7">
    <location>
        <begin position="106"/>
        <end position="132"/>
    </location>
</feature>
<dbReference type="InterPro" id="IPR036576">
    <property type="entry name" value="WRKY_dom_sf"/>
</dbReference>
<dbReference type="InterPro" id="IPR044810">
    <property type="entry name" value="WRKY_plant"/>
</dbReference>
<evidence type="ECO:0000313" key="8">
    <source>
        <dbReference type="EMBL" id="PHT25448.1"/>
    </source>
</evidence>
<dbReference type="OrthoDB" id="1305065at2759"/>
<evidence type="ECO:0000256" key="2">
    <source>
        <dbReference type="ARBA" id="ARBA00023015"/>
    </source>
</evidence>
<evidence type="ECO:0000313" key="9">
    <source>
        <dbReference type="Proteomes" id="UP000224567"/>
    </source>
</evidence>
<reference evidence="8 9" key="1">
    <citation type="journal article" date="2017" name="Genome Biol.">
        <title>New reference genome sequences of hot pepper reveal the massive evolution of plant disease-resistance genes by retroduplication.</title>
        <authorList>
            <person name="Kim S."/>
            <person name="Park J."/>
            <person name="Yeom S.I."/>
            <person name="Kim Y.M."/>
            <person name="Seo E."/>
            <person name="Kim K.T."/>
            <person name="Kim M.S."/>
            <person name="Lee J.M."/>
            <person name="Cheong K."/>
            <person name="Shin H.S."/>
            <person name="Kim S.B."/>
            <person name="Han K."/>
            <person name="Lee J."/>
            <person name="Park M."/>
            <person name="Lee H.A."/>
            <person name="Lee H.Y."/>
            <person name="Lee Y."/>
            <person name="Oh S."/>
            <person name="Lee J.H."/>
            <person name="Choi E."/>
            <person name="Choi E."/>
            <person name="Lee S.E."/>
            <person name="Jeon J."/>
            <person name="Kim H."/>
            <person name="Choi G."/>
            <person name="Song H."/>
            <person name="Lee J."/>
            <person name="Lee S.C."/>
            <person name="Kwon J.K."/>
            <person name="Lee H.Y."/>
            <person name="Koo N."/>
            <person name="Hong Y."/>
            <person name="Kim R.W."/>
            <person name="Kang W.H."/>
            <person name="Huh J.H."/>
            <person name="Kang B.C."/>
            <person name="Yang T.J."/>
            <person name="Lee Y.H."/>
            <person name="Bennetzen J.L."/>
            <person name="Choi D."/>
        </authorList>
    </citation>
    <scope>NUCLEOTIDE SEQUENCE [LARGE SCALE GENOMIC DNA]</scope>
    <source>
        <strain evidence="9">cv. PBC81</strain>
    </source>
</reference>
<keyword evidence="5" id="KW-0539">Nucleus</keyword>